<dbReference type="AlphaFoldDB" id="A0A8S1QTN6"/>
<feature type="transmembrane region" description="Helical" evidence="1">
    <location>
        <begin position="47"/>
        <end position="70"/>
    </location>
</feature>
<organism evidence="2 3">
    <name type="scientific">Paramecium primaurelia</name>
    <dbReference type="NCBI Taxonomy" id="5886"/>
    <lineage>
        <taxon>Eukaryota</taxon>
        <taxon>Sar</taxon>
        <taxon>Alveolata</taxon>
        <taxon>Ciliophora</taxon>
        <taxon>Intramacronucleata</taxon>
        <taxon>Oligohymenophorea</taxon>
        <taxon>Peniculida</taxon>
        <taxon>Parameciidae</taxon>
        <taxon>Paramecium</taxon>
    </lineage>
</organism>
<accession>A0A8S1QTN6</accession>
<dbReference type="Proteomes" id="UP000688137">
    <property type="component" value="Unassembled WGS sequence"/>
</dbReference>
<comment type="caution">
    <text evidence="2">The sequence shown here is derived from an EMBL/GenBank/DDBJ whole genome shotgun (WGS) entry which is preliminary data.</text>
</comment>
<gene>
    <name evidence="2" type="ORF">PPRIM_AZ9-3.1.T2790002</name>
</gene>
<reference evidence="2" key="1">
    <citation type="submission" date="2021-01" db="EMBL/GenBank/DDBJ databases">
        <authorList>
            <consortium name="Genoscope - CEA"/>
            <person name="William W."/>
        </authorList>
    </citation>
    <scope>NUCLEOTIDE SEQUENCE</scope>
</reference>
<evidence type="ECO:0000313" key="3">
    <source>
        <dbReference type="Proteomes" id="UP000688137"/>
    </source>
</evidence>
<protein>
    <submittedName>
        <fullName evidence="2">Uncharacterized protein</fullName>
    </submittedName>
</protein>
<keyword evidence="3" id="KW-1185">Reference proteome</keyword>
<feature type="transmembrane region" description="Helical" evidence="1">
    <location>
        <begin position="7"/>
        <end position="27"/>
    </location>
</feature>
<sequence length="80" mass="9249">MKMNKIELLTILSNVIPVTIFTLFNILCDDDFQTSLKLNKQIDIGFVQIGWLIFSLIGPFLKIYLTVIIYGNNLNKEKQQ</sequence>
<keyword evidence="1" id="KW-0812">Transmembrane</keyword>
<evidence type="ECO:0000256" key="1">
    <source>
        <dbReference type="SAM" id="Phobius"/>
    </source>
</evidence>
<keyword evidence="1" id="KW-0472">Membrane</keyword>
<proteinExistence type="predicted"/>
<dbReference type="EMBL" id="CAJJDM010000288">
    <property type="protein sequence ID" value="CAD8119021.1"/>
    <property type="molecule type" value="Genomic_DNA"/>
</dbReference>
<evidence type="ECO:0000313" key="2">
    <source>
        <dbReference type="EMBL" id="CAD8119021.1"/>
    </source>
</evidence>
<keyword evidence="1" id="KW-1133">Transmembrane helix</keyword>
<name>A0A8S1QTN6_PARPR</name>